<feature type="compositionally biased region" description="Pro residues" evidence="1">
    <location>
        <begin position="85"/>
        <end position="96"/>
    </location>
</feature>
<keyword evidence="3" id="KW-1185">Reference proteome</keyword>
<feature type="region of interest" description="Disordered" evidence="1">
    <location>
        <begin position="37"/>
        <end position="96"/>
    </location>
</feature>
<name>A0A419IB65_9PSEU</name>
<comment type="caution">
    <text evidence="2">The sequence shown here is derived from an EMBL/GenBank/DDBJ whole genome shotgun (WGS) entry which is preliminary data.</text>
</comment>
<dbReference type="InterPro" id="IPR028037">
    <property type="entry name" value="Antitoxin_Rv0909/MT0933"/>
</dbReference>
<dbReference type="RefSeq" id="WP_120021568.1">
    <property type="nucleotide sequence ID" value="NZ_QZFV01000021.1"/>
</dbReference>
<dbReference type="Pfam" id="PF14013">
    <property type="entry name" value="MT0933_antitox"/>
    <property type="match status" value="1"/>
</dbReference>
<evidence type="ECO:0000313" key="2">
    <source>
        <dbReference type="EMBL" id="RJQ91313.1"/>
    </source>
</evidence>
<gene>
    <name evidence="2" type="ORF">D5S19_01775</name>
</gene>
<evidence type="ECO:0000256" key="1">
    <source>
        <dbReference type="SAM" id="MobiDB-lite"/>
    </source>
</evidence>
<organism evidence="2 3">
    <name type="scientific">Amycolatopsis panacis</name>
    <dbReference type="NCBI Taxonomy" id="2340917"/>
    <lineage>
        <taxon>Bacteria</taxon>
        <taxon>Bacillati</taxon>
        <taxon>Actinomycetota</taxon>
        <taxon>Actinomycetes</taxon>
        <taxon>Pseudonocardiales</taxon>
        <taxon>Pseudonocardiaceae</taxon>
        <taxon>Amycolatopsis</taxon>
    </lineage>
</organism>
<evidence type="ECO:0000313" key="3">
    <source>
        <dbReference type="Proteomes" id="UP000285112"/>
    </source>
</evidence>
<feature type="compositionally biased region" description="Basic and acidic residues" evidence="1">
    <location>
        <begin position="61"/>
        <end position="72"/>
    </location>
</feature>
<feature type="compositionally biased region" description="Basic and acidic residues" evidence="1">
    <location>
        <begin position="39"/>
        <end position="53"/>
    </location>
</feature>
<dbReference type="EMBL" id="QZFV01000021">
    <property type="protein sequence ID" value="RJQ91313.1"/>
    <property type="molecule type" value="Genomic_DNA"/>
</dbReference>
<dbReference type="OrthoDB" id="3579262at2"/>
<proteinExistence type="predicted"/>
<sequence length="96" mass="10163">MGINFDELKEKATGALRDNSEKIEHCLDKAAQFAKSKVSGHDSQIDGAVEKAKGFLGKMGGKHESGEHKDGEPDSGEQPGEDPTQPGPTRPGPPPQ</sequence>
<dbReference type="Proteomes" id="UP000285112">
    <property type="component" value="Unassembled WGS sequence"/>
</dbReference>
<reference evidence="2 3" key="1">
    <citation type="submission" date="2018-09" db="EMBL/GenBank/DDBJ databases">
        <title>YIM PH 21725 draft genome.</title>
        <authorList>
            <person name="Miao C."/>
        </authorList>
    </citation>
    <scope>NUCLEOTIDE SEQUENCE [LARGE SCALE GENOMIC DNA]</scope>
    <source>
        <strain evidence="3">YIM PH21725</strain>
    </source>
</reference>
<accession>A0A419IB65</accession>
<dbReference type="AlphaFoldDB" id="A0A419IB65"/>
<protein>
    <submittedName>
        <fullName evidence="2">Antitoxin</fullName>
    </submittedName>
</protein>